<dbReference type="EMBL" id="UGQA01000006">
    <property type="protein sequence ID" value="STZ01729.1"/>
    <property type="molecule type" value="Genomic_DNA"/>
</dbReference>
<comment type="subcellular location">
    <subcellularLocation>
        <location evidence="1">Target cell</location>
        <location evidence="1">Target cell cytoplasm</location>
    </subcellularLocation>
</comment>
<evidence type="ECO:0000256" key="5">
    <source>
        <dbReference type="SAM" id="Coils"/>
    </source>
</evidence>
<evidence type="ECO:0000256" key="1">
    <source>
        <dbReference type="ARBA" id="ARBA00004219"/>
    </source>
</evidence>
<keyword evidence="2" id="KW-0800">Toxin</keyword>
<name>A0A378QLH4_9GAMM</name>
<evidence type="ECO:0000313" key="8">
    <source>
        <dbReference type="EMBL" id="STZ01729.1"/>
    </source>
</evidence>
<dbReference type="Pfam" id="PF13332">
    <property type="entry name" value="Fil_haemagg_2"/>
    <property type="match status" value="1"/>
</dbReference>
<accession>A0A378QLH4</accession>
<dbReference type="InterPro" id="IPR025157">
    <property type="entry name" value="Hemagglutinin_rpt"/>
</dbReference>
<dbReference type="InterPro" id="IPR006914">
    <property type="entry name" value="VENN_dom"/>
</dbReference>
<feature type="compositionally biased region" description="Basic and acidic residues" evidence="6">
    <location>
        <begin position="734"/>
        <end position="746"/>
    </location>
</feature>
<dbReference type="Pfam" id="PF04829">
    <property type="entry name" value="PT-VENN"/>
    <property type="match status" value="1"/>
</dbReference>
<dbReference type="Proteomes" id="UP000255193">
    <property type="component" value="Unassembled WGS sequence"/>
</dbReference>
<dbReference type="AlphaFoldDB" id="A0A378QLH4"/>
<keyword evidence="3" id="KW-1266">Target cell cytoplasm</keyword>
<feature type="region of interest" description="Disordered" evidence="6">
    <location>
        <begin position="716"/>
        <end position="746"/>
    </location>
</feature>
<dbReference type="GO" id="GO:0090729">
    <property type="term" value="F:toxin activity"/>
    <property type="evidence" value="ECO:0007669"/>
    <property type="project" value="UniProtKB-KW"/>
</dbReference>
<organism evidence="8 9">
    <name type="scientific">Faucicola atlantae</name>
    <dbReference type="NCBI Taxonomy" id="34059"/>
    <lineage>
        <taxon>Bacteria</taxon>
        <taxon>Pseudomonadati</taxon>
        <taxon>Pseudomonadota</taxon>
        <taxon>Gammaproteobacteria</taxon>
        <taxon>Moraxellales</taxon>
        <taxon>Moraxellaceae</taxon>
        <taxon>Faucicola</taxon>
    </lineage>
</organism>
<reference evidence="8 9" key="1">
    <citation type="submission" date="2018-06" db="EMBL/GenBank/DDBJ databases">
        <authorList>
            <consortium name="Pathogen Informatics"/>
            <person name="Doyle S."/>
        </authorList>
    </citation>
    <scope>NUCLEOTIDE SEQUENCE [LARGE SCALE GENOMIC DNA]</scope>
    <source>
        <strain evidence="8 9">NCTC11091</strain>
    </source>
</reference>
<dbReference type="GO" id="GO:0003824">
    <property type="term" value="F:catalytic activity"/>
    <property type="evidence" value="ECO:0007669"/>
    <property type="project" value="UniProtKB-ARBA"/>
</dbReference>
<keyword evidence="5" id="KW-0175">Coiled coil</keyword>
<evidence type="ECO:0000259" key="7">
    <source>
        <dbReference type="Pfam" id="PF04829"/>
    </source>
</evidence>
<feature type="coiled-coil region" evidence="5">
    <location>
        <begin position="308"/>
        <end position="335"/>
    </location>
</feature>
<protein>
    <submittedName>
        <fullName evidence="8">Possible hemagglutinin (DUF638)</fullName>
    </submittedName>
</protein>
<proteinExistence type="predicted"/>
<evidence type="ECO:0000256" key="2">
    <source>
        <dbReference type="ARBA" id="ARBA00022656"/>
    </source>
</evidence>
<gene>
    <name evidence="8" type="ORF">NCTC11091_02202</name>
</gene>
<evidence type="ECO:0000256" key="3">
    <source>
        <dbReference type="ARBA" id="ARBA00022913"/>
    </source>
</evidence>
<sequence length="746" mass="78782">MTGSDINLAGDLYNNVEGDVTYQAASGTGYDRTSHQSSGFGVGGYASTQSGAGITANANRAKGYGNGETTTHANSHIHVGGTTYQNIGGNLVLDGAVVKGDYATGHIGGGIIAASRQDTAKYDGKNTNAGFSADIDLSKAGTGSNLSVNGGRTRANADYAAVTEQTGLQYRKSDMVVDGKSTFKGAYFTTATPEDNQTQFNGGLEVSDIQNHSQYKADGIGVGLSAGMNPTTNQMNPPGIGGIGYGRDSDSQTSTTYGAVTGMAGKSDVTTANVGTLNETLVNSFDKDRVNAQINAQVSVTQAFDTERRSYRLEMAQKEQELRDKADKITDKESQEYKDLIAKANKQQEDMVLFDSITGAIYGPNANGATGYVARAVAPEVSYQIGQYFKGTNSEGSAPHILAHGILAAAVSVATGNDPTTGALSAMGAEASAKAVSHYVFGTDKPSDLTAEQKQTVSSIVSLAGIGVGATTGDVSSAVSAGETAKSAVDDNINTVLAPDPALMYEIENNPNYSREQLEAIQRIPEMLGSLNLVYKKNDKGHFIICLPYSGNSCAPRPNERYATEQEVKQGAQDFALDVVPLPGGKGVAVIVKKTGQIVGKYKNARAARKAADEAMAEAKVGNNFNRDNDSIGNKPLGGGHRANQYGHNWKRASLSDARKKFAGDNPEIIHTKSGKIIHKNRETGIEVVYDREGDYFTIIDPSISGKRNYLDLDGKVPNNKTLPNGKQAGRSNAEYREATHFKVDR</sequence>
<evidence type="ECO:0000313" key="9">
    <source>
        <dbReference type="Proteomes" id="UP000255193"/>
    </source>
</evidence>
<keyword evidence="4" id="KW-0843">Virulence</keyword>
<evidence type="ECO:0000256" key="4">
    <source>
        <dbReference type="ARBA" id="ARBA00023026"/>
    </source>
</evidence>
<feature type="domain" description="VENN motif-containing" evidence="7">
    <location>
        <begin position="446"/>
        <end position="492"/>
    </location>
</feature>
<evidence type="ECO:0000256" key="6">
    <source>
        <dbReference type="SAM" id="MobiDB-lite"/>
    </source>
</evidence>